<evidence type="ECO:0000256" key="15">
    <source>
        <dbReference type="HAMAP-Rule" id="MF_00283"/>
    </source>
</evidence>
<dbReference type="PROSITE" id="PS51483">
    <property type="entry name" value="B5"/>
    <property type="match status" value="1"/>
</dbReference>
<evidence type="ECO:0000256" key="11">
    <source>
        <dbReference type="ARBA" id="ARBA00022884"/>
    </source>
</evidence>
<evidence type="ECO:0000256" key="12">
    <source>
        <dbReference type="ARBA" id="ARBA00022917"/>
    </source>
</evidence>
<keyword evidence="4 15" id="KW-0963">Cytoplasm</keyword>
<proteinExistence type="inferred from homology"/>
<evidence type="ECO:0000313" key="20">
    <source>
        <dbReference type="EMBL" id="TMU56769.1"/>
    </source>
</evidence>
<dbReference type="Gene3D" id="3.30.930.10">
    <property type="entry name" value="Bira Bifunctional Protein, Domain 2"/>
    <property type="match status" value="1"/>
</dbReference>
<keyword evidence="9 15" id="KW-0067">ATP-binding</keyword>
<dbReference type="Gene3D" id="3.50.40.10">
    <property type="entry name" value="Phenylalanyl-trna Synthetase, Chain B, domain 3"/>
    <property type="match status" value="1"/>
</dbReference>
<dbReference type="SUPFAM" id="SSF55681">
    <property type="entry name" value="Class II aaRS and biotin synthetases"/>
    <property type="match status" value="1"/>
</dbReference>
<dbReference type="EC" id="6.1.1.20" evidence="15"/>
<dbReference type="PANTHER" id="PTHR10947:SF0">
    <property type="entry name" value="PHENYLALANINE--TRNA LIGASE BETA SUBUNIT"/>
    <property type="match status" value="1"/>
</dbReference>
<comment type="catalytic activity">
    <reaction evidence="14 15">
        <text>tRNA(Phe) + L-phenylalanine + ATP = L-phenylalanyl-tRNA(Phe) + AMP + diphosphate + H(+)</text>
        <dbReference type="Rhea" id="RHEA:19413"/>
        <dbReference type="Rhea" id="RHEA-COMP:9668"/>
        <dbReference type="Rhea" id="RHEA-COMP:9699"/>
        <dbReference type="ChEBI" id="CHEBI:15378"/>
        <dbReference type="ChEBI" id="CHEBI:30616"/>
        <dbReference type="ChEBI" id="CHEBI:33019"/>
        <dbReference type="ChEBI" id="CHEBI:58095"/>
        <dbReference type="ChEBI" id="CHEBI:78442"/>
        <dbReference type="ChEBI" id="CHEBI:78531"/>
        <dbReference type="ChEBI" id="CHEBI:456215"/>
        <dbReference type="EC" id="6.1.1.20"/>
    </reaction>
</comment>
<evidence type="ECO:0000259" key="18">
    <source>
        <dbReference type="PROSITE" id="PS51447"/>
    </source>
</evidence>
<dbReference type="HAMAP" id="MF_00283">
    <property type="entry name" value="Phe_tRNA_synth_beta1"/>
    <property type="match status" value="1"/>
</dbReference>
<dbReference type="InterPro" id="IPR045864">
    <property type="entry name" value="aa-tRNA-synth_II/BPL/LPL"/>
</dbReference>
<feature type="domain" description="TRNA-binding" evidence="17">
    <location>
        <begin position="42"/>
        <end position="155"/>
    </location>
</feature>
<dbReference type="Gene3D" id="3.30.70.380">
    <property type="entry name" value="Ferrodoxin-fold anticodon-binding domain"/>
    <property type="match status" value="1"/>
</dbReference>
<dbReference type="InterPro" id="IPR012340">
    <property type="entry name" value="NA-bd_OB-fold"/>
</dbReference>
<dbReference type="InterPro" id="IPR005121">
    <property type="entry name" value="Fdx_antiC-bd"/>
</dbReference>
<evidence type="ECO:0000256" key="1">
    <source>
        <dbReference type="ARBA" id="ARBA00004496"/>
    </source>
</evidence>
<feature type="binding site" evidence="15">
    <location>
        <position position="477"/>
    </location>
    <ligand>
        <name>Mg(2+)</name>
        <dbReference type="ChEBI" id="CHEBI:18420"/>
        <note>shared with alpha subunit</note>
    </ligand>
</feature>
<feature type="binding site" evidence="15">
    <location>
        <position position="478"/>
    </location>
    <ligand>
        <name>Mg(2+)</name>
        <dbReference type="ChEBI" id="CHEBI:18420"/>
        <note>shared with alpha subunit</note>
    </ligand>
</feature>
<protein>
    <recommendedName>
        <fullName evidence="15">Phenylalanine--tRNA ligase beta subunit</fullName>
        <ecNumber evidence="15">6.1.1.20</ecNumber>
    </recommendedName>
    <alternativeName>
        <fullName evidence="15">Phenylalanyl-tRNA synthetase beta subunit</fullName>
        <shortName evidence="15">PheRS</shortName>
    </alternativeName>
</protein>
<accession>A0ABY2WQG4</accession>
<dbReference type="InterPro" id="IPR020825">
    <property type="entry name" value="Phe-tRNA_synthase-like_B3/B4"/>
</dbReference>
<feature type="binding site" evidence="15">
    <location>
        <position position="474"/>
    </location>
    <ligand>
        <name>Mg(2+)</name>
        <dbReference type="ChEBI" id="CHEBI:18420"/>
        <note>shared with alpha subunit</note>
    </ligand>
</feature>
<evidence type="ECO:0000259" key="17">
    <source>
        <dbReference type="PROSITE" id="PS50886"/>
    </source>
</evidence>
<keyword evidence="8 15" id="KW-0547">Nucleotide-binding</keyword>
<dbReference type="InterPro" id="IPR005146">
    <property type="entry name" value="B3/B4_tRNA-bd"/>
</dbReference>
<sequence length="806" mass="89778">MKISYNWLKQFLQIDWEAAKTGELLTDLGLEVEGISSFESVKGGLNGVVVGHVLTCEKHPNADRLKVTTVDVGAETPLKIVCGAPNVAAGQKVPVATIGTTLYTKEGESWQIKKGKIRGEESHGMICAEDELGLGESHDGIMVLSDILEPGTPCAEVFDIENDEVFEIGLTPNRADAMSHFGVARDLKAGLEQQEIQKGLLTPSTSNFLIDNRSLKIDVEVMDSDLAPRYCGVTISNLIVQESPDWLKNRLKAIGLSPINNVVDVTNYVLHELGQPLHAFDAAKIKGGKIEVKTLPAGTKFTTLDDVERELYQDDLMICDSDNPMCIAGVFGGINSGVTEHTSAIFLESAYFNPISIRKSAKRHGLNTDASFRFERGIDINITEYALKRAALLIKEIAGGDISSEVVDLYPKKVQERHVFLTFEKINSLIGQEIPRDTIKSILSSLEIKVNNVTESGLGLTIPNYRVDVEREVDVIEEILRVYGYNNIDYKEKLTASIAQTSKFENHRIQDVVANMLAAQGFYETMTNSLVASETEQRLEMATNTVEMLNPLSADLSVLRTQMLSSGLQTIAYNINRQKTDLHLFEFGKTYHKVDNQNQENQHLSLFVTGERNRNSWAVGSRTTDFFFLKGTLDSIFDRLGLKDIKTSPISEKALTEGLVCSSRGKQIATFGLVSKGILKEFDIKQEVFYADLDWDAILGLISTQNVVFQEIPKYPEVSRDLALLLDEKISFQQVYDLAWGTEKKLLKKVNLFDVYLGKNLPEGKKSYAVSFTLLDEKKTLTDKQIDKIMSKLMTRYQKELGAELR</sequence>
<dbReference type="SMART" id="SM00873">
    <property type="entry name" value="B3_4"/>
    <property type="match status" value="1"/>
</dbReference>
<feature type="binding site" evidence="15">
    <location>
        <position position="468"/>
    </location>
    <ligand>
        <name>Mg(2+)</name>
        <dbReference type="ChEBI" id="CHEBI:18420"/>
        <note>shared with alpha subunit</note>
    </ligand>
</feature>
<comment type="subcellular location">
    <subcellularLocation>
        <location evidence="1 15">Cytoplasm</location>
    </subcellularLocation>
</comment>
<dbReference type="InterPro" id="IPR045060">
    <property type="entry name" value="Phe-tRNA-ligase_IIc_bsu"/>
</dbReference>
<dbReference type="CDD" id="cd00769">
    <property type="entry name" value="PheRS_beta_core"/>
    <property type="match status" value="1"/>
</dbReference>
<evidence type="ECO:0000256" key="4">
    <source>
        <dbReference type="ARBA" id="ARBA00022490"/>
    </source>
</evidence>
<dbReference type="PANTHER" id="PTHR10947">
    <property type="entry name" value="PHENYLALANYL-TRNA SYNTHETASE BETA CHAIN AND LEUCINE-RICH REPEAT-CONTAINING PROTEIN 47"/>
    <property type="match status" value="1"/>
</dbReference>
<keyword evidence="6 15" id="KW-0436">Ligase</keyword>
<evidence type="ECO:0000313" key="21">
    <source>
        <dbReference type="Proteomes" id="UP000751614"/>
    </source>
</evidence>
<dbReference type="NCBIfam" id="TIGR00472">
    <property type="entry name" value="pheT_bact"/>
    <property type="match status" value="1"/>
</dbReference>
<dbReference type="Gene3D" id="3.30.56.10">
    <property type="match status" value="2"/>
</dbReference>
<dbReference type="GO" id="GO:0004826">
    <property type="term" value="F:phenylalanine-tRNA ligase activity"/>
    <property type="evidence" value="ECO:0007669"/>
    <property type="project" value="UniProtKB-EC"/>
</dbReference>
<comment type="similarity">
    <text evidence="2 15">Belongs to the phenylalanyl-tRNA synthetase beta subunit family. Type 1 subfamily.</text>
</comment>
<dbReference type="EMBL" id="VCNI01000001">
    <property type="protein sequence ID" value="TMU56769.1"/>
    <property type="molecule type" value="Genomic_DNA"/>
</dbReference>
<dbReference type="Pfam" id="PF17759">
    <property type="entry name" value="tRNA_synthFbeta"/>
    <property type="match status" value="1"/>
</dbReference>
<evidence type="ECO:0000256" key="2">
    <source>
        <dbReference type="ARBA" id="ARBA00008653"/>
    </source>
</evidence>
<comment type="cofactor">
    <cofactor evidence="15">
        <name>Mg(2+)</name>
        <dbReference type="ChEBI" id="CHEBI:18420"/>
    </cofactor>
    <text evidence="15">Binds 2 magnesium ions per tetramer.</text>
</comment>
<evidence type="ECO:0000256" key="10">
    <source>
        <dbReference type="ARBA" id="ARBA00022842"/>
    </source>
</evidence>
<keyword evidence="12 15" id="KW-0648">Protein biosynthesis</keyword>
<dbReference type="RefSeq" id="WP_138833560.1">
    <property type="nucleotide sequence ID" value="NZ_VCNI01000001.1"/>
</dbReference>
<dbReference type="InterPro" id="IPR036690">
    <property type="entry name" value="Fdx_antiC-bd_sf"/>
</dbReference>
<dbReference type="Pfam" id="PF03484">
    <property type="entry name" value="B5"/>
    <property type="match status" value="1"/>
</dbReference>
<evidence type="ECO:0000256" key="9">
    <source>
        <dbReference type="ARBA" id="ARBA00022840"/>
    </source>
</evidence>
<dbReference type="InterPro" id="IPR009061">
    <property type="entry name" value="DNA-bd_dom_put_sf"/>
</dbReference>
<dbReference type="InterPro" id="IPR041616">
    <property type="entry name" value="PheRS_beta_core"/>
</dbReference>
<keyword evidence="11 16" id="KW-0694">RNA-binding</keyword>
<gene>
    <name evidence="15" type="primary">pheT</name>
    <name evidence="20" type="ORF">FGG15_04280</name>
</gene>
<dbReference type="CDD" id="cd02796">
    <property type="entry name" value="tRNA_bind_bactPheRS"/>
    <property type="match status" value="1"/>
</dbReference>
<evidence type="ECO:0000256" key="16">
    <source>
        <dbReference type="PROSITE-ProRule" id="PRU00209"/>
    </source>
</evidence>
<dbReference type="Pfam" id="PF03147">
    <property type="entry name" value="FDX-ACB"/>
    <property type="match status" value="1"/>
</dbReference>
<dbReference type="InterPro" id="IPR004532">
    <property type="entry name" value="Phe-tRNA-ligase_IIc_bsu_bact"/>
</dbReference>
<dbReference type="SUPFAM" id="SSF50249">
    <property type="entry name" value="Nucleic acid-binding proteins"/>
    <property type="match status" value="1"/>
</dbReference>
<dbReference type="Pfam" id="PF01588">
    <property type="entry name" value="tRNA_bind"/>
    <property type="match status" value="1"/>
</dbReference>
<dbReference type="InterPro" id="IPR002547">
    <property type="entry name" value="tRNA-bd_dom"/>
</dbReference>
<dbReference type="SUPFAM" id="SSF54991">
    <property type="entry name" value="Anticodon-binding domain of PheRS"/>
    <property type="match status" value="1"/>
</dbReference>
<evidence type="ECO:0000256" key="8">
    <source>
        <dbReference type="ARBA" id="ARBA00022741"/>
    </source>
</evidence>
<dbReference type="PROSITE" id="PS50886">
    <property type="entry name" value="TRBD"/>
    <property type="match status" value="1"/>
</dbReference>
<dbReference type="SUPFAM" id="SSF56037">
    <property type="entry name" value="PheT/TilS domain"/>
    <property type="match status" value="1"/>
</dbReference>
<organism evidence="20 21">
    <name type="scientific">Flagellimonas algicola</name>
    <dbReference type="NCBI Taxonomy" id="2583815"/>
    <lineage>
        <taxon>Bacteria</taxon>
        <taxon>Pseudomonadati</taxon>
        <taxon>Bacteroidota</taxon>
        <taxon>Flavobacteriia</taxon>
        <taxon>Flavobacteriales</taxon>
        <taxon>Flavobacteriaceae</taxon>
        <taxon>Flagellimonas</taxon>
    </lineage>
</organism>
<evidence type="ECO:0000256" key="14">
    <source>
        <dbReference type="ARBA" id="ARBA00049255"/>
    </source>
</evidence>
<dbReference type="InterPro" id="IPR033714">
    <property type="entry name" value="tRNA_bind_bactPheRS"/>
</dbReference>
<evidence type="ECO:0000256" key="13">
    <source>
        <dbReference type="ARBA" id="ARBA00023146"/>
    </source>
</evidence>
<feature type="domain" description="B5" evidence="19">
    <location>
        <begin position="414"/>
        <end position="490"/>
    </location>
</feature>
<keyword evidence="13 15" id="KW-0030">Aminoacyl-tRNA synthetase</keyword>
<reference evidence="20 21" key="1">
    <citation type="submission" date="2019-05" db="EMBL/GenBank/DDBJ databases">
        <title>Flagellimonas sp. AsT0115, sp. nov., isolated from a marine red algae, Asparagopsis taxiformis.</title>
        <authorList>
            <person name="Kim J."/>
            <person name="Jeong S.E."/>
            <person name="Jeon C.O."/>
        </authorList>
    </citation>
    <scope>NUCLEOTIDE SEQUENCE [LARGE SCALE GENOMIC DNA]</scope>
    <source>
        <strain evidence="20 21">AsT0115</strain>
    </source>
</reference>
<keyword evidence="21" id="KW-1185">Reference proteome</keyword>
<evidence type="ECO:0000256" key="6">
    <source>
        <dbReference type="ARBA" id="ARBA00022598"/>
    </source>
</evidence>
<dbReference type="Proteomes" id="UP000751614">
    <property type="component" value="Unassembled WGS sequence"/>
</dbReference>
<keyword evidence="5 16" id="KW-0820">tRNA-binding</keyword>
<dbReference type="SMART" id="SM00874">
    <property type="entry name" value="B5"/>
    <property type="match status" value="1"/>
</dbReference>
<evidence type="ECO:0000259" key="19">
    <source>
        <dbReference type="PROSITE" id="PS51483"/>
    </source>
</evidence>
<dbReference type="NCBIfam" id="NF045760">
    <property type="entry name" value="YtpR"/>
    <property type="match status" value="1"/>
</dbReference>
<keyword evidence="7 15" id="KW-0479">Metal-binding</keyword>
<dbReference type="InterPro" id="IPR005147">
    <property type="entry name" value="tRNA_synthase_B5-dom"/>
</dbReference>
<evidence type="ECO:0000256" key="3">
    <source>
        <dbReference type="ARBA" id="ARBA00011209"/>
    </source>
</evidence>
<feature type="domain" description="FDX-ACB" evidence="18">
    <location>
        <begin position="713"/>
        <end position="806"/>
    </location>
</feature>
<dbReference type="PROSITE" id="PS51447">
    <property type="entry name" value="FDX_ACB"/>
    <property type="match status" value="1"/>
</dbReference>
<dbReference type="SMART" id="SM00896">
    <property type="entry name" value="FDX-ACB"/>
    <property type="match status" value="1"/>
</dbReference>
<dbReference type="Gene3D" id="2.40.50.140">
    <property type="entry name" value="Nucleic acid-binding proteins"/>
    <property type="match status" value="1"/>
</dbReference>
<evidence type="ECO:0000256" key="5">
    <source>
        <dbReference type="ARBA" id="ARBA00022555"/>
    </source>
</evidence>
<keyword evidence="10 15" id="KW-0460">Magnesium</keyword>
<dbReference type="SUPFAM" id="SSF46955">
    <property type="entry name" value="Putative DNA-binding domain"/>
    <property type="match status" value="1"/>
</dbReference>
<comment type="caution">
    <text evidence="20">The sequence shown here is derived from an EMBL/GenBank/DDBJ whole genome shotgun (WGS) entry which is preliminary data.</text>
</comment>
<name>A0ABY2WQG4_9FLAO</name>
<comment type="subunit">
    <text evidence="3 15">Tetramer of two alpha and two beta subunits.</text>
</comment>
<evidence type="ECO:0000256" key="7">
    <source>
        <dbReference type="ARBA" id="ARBA00022723"/>
    </source>
</evidence>
<dbReference type="Pfam" id="PF03483">
    <property type="entry name" value="B3_4"/>
    <property type="match status" value="1"/>
</dbReference>